<feature type="domain" description="5'-3' exonuclease" evidence="3">
    <location>
        <begin position="112"/>
        <end position="378"/>
    </location>
</feature>
<keyword evidence="5" id="KW-1185">Reference proteome</keyword>
<dbReference type="GO" id="GO:0008409">
    <property type="term" value="F:5'-3' exonuclease activity"/>
    <property type="evidence" value="ECO:0007669"/>
    <property type="project" value="InterPro"/>
</dbReference>
<keyword evidence="1" id="KW-0540">Nuclease</keyword>
<dbReference type="SUPFAM" id="SSF88723">
    <property type="entry name" value="PIN domain-like"/>
    <property type="match status" value="1"/>
</dbReference>
<organism evidence="4 5">
    <name type="scientific">Buddleja alternifolia</name>
    <dbReference type="NCBI Taxonomy" id="168488"/>
    <lineage>
        <taxon>Eukaryota</taxon>
        <taxon>Viridiplantae</taxon>
        <taxon>Streptophyta</taxon>
        <taxon>Embryophyta</taxon>
        <taxon>Tracheophyta</taxon>
        <taxon>Spermatophyta</taxon>
        <taxon>Magnoliopsida</taxon>
        <taxon>eudicotyledons</taxon>
        <taxon>Gunneridae</taxon>
        <taxon>Pentapetalae</taxon>
        <taxon>asterids</taxon>
        <taxon>lamiids</taxon>
        <taxon>Lamiales</taxon>
        <taxon>Scrophulariaceae</taxon>
        <taxon>Buddlejeae</taxon>
        <taxon>Buddleja</taxon>
    </lineage>
</organism>
<reference evidence="4" key="1">
    <citation type="submission" date="2019-10" db="EMBL/GenBank/DDBJ databases">
        <authorList>
            <person name="Zhang R."/>
            <person name="Pan Y."/>
            <person name="Wang J."/>
            <person name="Ma R."/>
            <person name="Yu S."/>
        </authorList>
    </citation>
    <scope>NUCLEOTIDE SEQUENCE</scope>
    <source>
        <strain evidence="4">LA-IB0</strain>
        <tissue evidence="4">Leaf</tissue>
    </source>
</reference>
<dbReference type="InterPro" id="IPR036279">
    <property type="entry name" value="5-3_exonuclease_C_sf"/>
</dbReference>
<evidence type="ECO:0000313" key="4">
    <source>
        <dbReference type="EMBL" id="KAG8378393.1"/>
    </source>
</evidence>
<dbReference type="CDD" id="cd09859">
    <property type="entry name" value="PIN_53EXO"/>
    <property type="match status" value="1"/>
</dbReference>
<evidence type="ECO:0000256" key="1">
    <source>
        <dbReference type="ARBA" id="ARBA00022722"/>
    </source>
</evidence>
<dbReference type="InterPro" id="IPR020045">
    <property type="entry name" value="DNA_polI_H3TH"/>
</dbReference>
<evidence type="ECO:0000256" key="2">
    <source>
        <dbReference type="ARBA" id="ARBA00022801"/>
    </source>
</evidence>
<dbReference type="InterPro" id="IPR002421">
    <property type="entry name" value="5-3_exonuclease"/>
</dbReference>
<dbReference type="FunFam" id="1.10.150.20:FF:000042">
    <property type="entry name" value="5'-3' exonuclease family protein"/>
    <property type="match status" value="1"/>
</dbReference>
<name>A0AAV6X795_9LAMI</name>
<proteinExistence type="predicted"/>
<dbReference type="GO" id="GO:0003677">
    <property type="term" value="F:DNA binding"/>
    <property type="evidence" value="ECO:0007669"/>
    <property type="project" value="InterPro"/>
</dbReference>
<evidence type="ECO:0000259" key="3">
    <source>
        <dbReference type="SMART" id="SM00475"/>
    </source>
</evidence>
<dbReference type="PANTHER" id="PTHR42646:SF4">
    <property type="entry name" value="5'-3' EXONUCLEASE FAMILY PROTEIN"/>
    <property type="match status" value="1"/>
</dbReference>
<comment type="caution">
    <text evidence="4">The sequence shown here is derived from an EMBL/GenBank/DDBJ whole genome shotgun (WGS) entry which is preliminary data.</text>
</comment>
<dbReference type="Gene3D" id="3.40.50.1010">
    <property type="entry name" value="5'-nuclease"/>
    <property type="match status" value="1"/>
</dbReference>
<dbReference type="SMART" id="SM00475">
    <property type="entry name" value="53EXOc"/>
    <property type="match status" value="1"/>
</dbReference>
<accession>A0AAV6X795</accession>
<gene>
    <name evidence="4" type="ORF">BUALT_Bualt08G0132800</name>
</gene>
<dbReference type="InterPro" id="IPR029060">
    <property type="entry name" value="PIN-like_dom_sf"/>
</dbReference>
<dbReference type="InterPro" id="IPR020046">
    <property type="entry name" value="5-3_exonucl_a-hlix_arch_N"/>
</dbReference>
<dbReference type="EMBL" id="WHWC01000008">
    <property type="protein sequence ID" value="KAG8378393.1"/>
    <property type="molecule type" value="Genomic_DNA"/>
</dbReference>
<keyword evidence="2" id="KW-0378">Hydrolase</keyword>
<dbReference type="Proteomes" id="UP000826271">
    <property type="component" value="Unassembled WGS sequence"/>
</dbReference>
<dbReference type="Pfam" id="PF01367">
    <property type="entry name" value="5_3_exonuc"/>
    <property type="match status" value="1"/>
</dbReference>
<dbReference type="AlphaFoldDB" id="A0AAV6X795"/>
<dbReference type="Pfam" id="PF02739">
    <property type="entry name" value="5_3_exonuc_N"/>
    <property type="match status" value="1"/>
</dbReference>
<dbReference type="Gene3D" id="1.10.150.20">
    <property type="entry name" value="5' to 3' exonuclease, C-terminal subdomain"/>
    <property type="match status" value="1"/>
</dbReference>
<protein>
    <recommendedName>
        <fullName evidence="3">5'-3' exonuclease domain-containing protein</fullName>
    </recommendedName>
</protein>
<dbReference type="GO" id="GO:0033567">
    <property type="term" value="P:DNA replication, Okazaki fragment processing"/>
    <property type="evidence" value="ECO:0007669"/>
    <property type="project" value="InterPro"/>
</dbReference>
<evidence type="ECO:0000313" key="5">
    <source>
        <dbReference type="Proteomes" id="UP000826271"/>
    </source>
</evidence>
<sequence length="417" mass="47184">MAELLETITSITMASNLQVSKNAYLSCFSNYLNPSTTYRNIPYFISLSNSRIQKAKPWKLLNPLFSASSTNQSAVNDETLFPLPQKNEVLSGNSSSSSSSSSSDCCNKMLRKRRVFFLDVNPLCYKGSTPSLHAFAHWISLFFSQVSLNDPVIAVFDGEGGNEYRRQLLPSYKANRRKPLQQSPAMDRFQRNSFGQSHNLVMDVLQKCNVPVVKIEGHEADDVVATLVEQVLLKGYRAVIASPDKDFKQLISEDVQIVIPLPELERWSFYTIKHYIAQYNCDPQSDLSLRCILGDEIDGVPGIKDLAPGFGRKTALKLLKKHGSLENLLSAATVRSVGRQYAQEALTKYADFLRRNYQVLSLKRDVDVKIEEQWLSERDARNDSEILSSFFDFLSRTRDLKWQRRSHSNGLKAKATT</sequence>
<dbReference type="SUPFAM" id="SSF47807">
    <property type="entry name" value="5' to 3' exonuclease, C-terminal subdomain"/>
    <property type="match status" value="1"/>
</dbReference>
<dbReference type="GO" id="GO:0017108">
    <property type="term" value="F:5'-flap endonuclease activity"/>
    <property type="evidence" value="ECO:0007669"/>
    <property type="project" value="InterPro"/>
</dbReference>
<dbReference type="FunFam" id="3.40.50.1010:FF:000027">
    <property type="entry name" value="5'-3' exonuclease family protein"/>
    <property type="match status" value="1"/>
</dbReference>
<dbReference type="PANTHER" id="PTHR42646">
    <property type="entry name" value="FLAP ENDONUCLEASE XNI"/>
    <property type="match status" value="1"/>
</dbReference>
<dbReference type="InterPro" id="IPR038969">
    <property type="entry name" value="FEN"/>
</dbReference>